<dbReference type="SUPFAM" id="SSF101898">
    <property type="entry name" value="NHL repeat"/>
    <property type="match status" value="1"/>
</dbReference>
<dbReference type="CDD" id="cd14951">
    <property type="entry name" value="NHL-2_like"/>
    <property type="match status" value="1"/>
</dbReference>
<dbReference type="InterPro" id="IPR013766">
    <property type="entry name" value="Thioredoxin_domain"/>
</dbReference>
<keyword evidence="1" id="KW-0677">Repeat</keyword>
<dbReference type="Gene3D" id="3.40.30.10">
    <property type="entry name" value="Glutaredoxin"/>
    <property type="match status" value="1"/>
</dbReference>
<dbReference type="InterPro" id="IPR036249">
    <property type="entry name" value="Thioredoxin-like_sf"/>
</dbReference>
<comment type="caution">
    <text evidence="3">The sequence shown here is derived from an EMBL/GenBank/DDBJ whole genome shotgun (WGS) entry which is preliminary data.</text>
</comment>
<organism evidence="3 4">
    <name type="scientific">Sinanodonta woodiana</name>
    <name type="common">Chinese pond mussel</name>
    <name type="synonym">Anodonta woodiana</name>
    <dbReference type="NCBI Taxonomy" id="1069815"/>
    <lineage>
        <taxon>Eukaryota</taxon>
        <taxon>Metazoa</taxon>
        <taxon>Spiralia</taxon>
        <taxon>Lophotrochozoa</taxon>
        <taxon>Mollusca</taxon>
        <taxon>Bivalvia</taxon>
        <taxon>Autobranchia</taxon>
        <taxon>Heteroconchia</taxon>
        <taxon>Palaeoheterodonta</taxon>
        <taxon>Unionida</taxon>
        <taxon>Unionoidea</taxon>
        <taxon>Unionidae</taxon>
        <taxon>Unioninae</taxon>
        <taxon>Sinanodonta</taxon>
    </lineage>
</organism>
<reference evidence="3 4" key="1">
    <citation type="submission" date="2024-11" db="EMBL/GenBank/DDBJ databases">
        <title>Chromosome-level genome assembly of the freshwater bivalve Anodonta woodiana.</title>
        <authorList>
            <person name="Chen X."/>
        </authorList>
    </citation>
    <scope>NUCLEOTIDE SEQUENCE [LARGE SCALE GENOMIC DNA]</scope>
    <source>
        <strain evidence="3">MN2024</strain>
        <tissue evidence="3">Gills</tissue>
    </source>
</reference>
<proteinExistence type="predicted"/>
<dbReference type="Pfam" id="PF01436">
    <property type="entry name" value="NHL"/>
    <property type="match status" value="2"/>
</dbReference>
<dbReference type="Pfam" id="PF13905">
    <property type="entry name" value="Thioredoxin_8"/>
    <property type="match status" value="1"/>
</dbReference>
<evidence type="ECO:0000313" key="3">
    <source>
        <dbReference type="EMBL" id="KAL3863581.1"/>
    </source>
</evidence>
<dbReference type="Proteomes" id="UP001634394">
    <property type="component" value="Unassembled WGS sequence"/>
</dbReference>
<protein>
    <recommendedName>
        <fullName evidence="2">Thioredoxin domain-containing protein</fullName>
    </recommendedName>
</protein>
<gene>
    <name evidence="3" type="ORF">ACJMK2_005332</name>
</gene>
<dbReference type="PANTHER" id="PTHR46388:SF2">
    <property type="entry name" value="NHL REPEAT-CONTAINING PROTEIN 2"/>
    <property type="match status" value="1"/>
</dbReference>
<accession>A0ABD3VQA2</accession>
<dbReference type="PROSITE" id="PS51352">
    <property type="entry name" value="THIOREDOXIN_2"/>
    <property type="match status" value="1"/>
</dbReference>
<feature type="domain" description="Thioredoxin" evidence="2">
    <location>
        <begin position="39"/>
        <end position="187"/>
    </location>
</feature>
<dbReference type="InterPro" id="IPR012336">
    <property type="entry name" value="Thioredoxin-like_fold"/>
</dbReference>
<dbReference type="InterPro" id="IPR045302">
    <property type="entry name" value="NHL2_NHL_rpt_dom"/>
</dbReference>
<dbReference type="AlphaFoldDB" id="A0ABD3VQA2"/>
<name>A0ABD3VQA2_SINWO</name>
<keyword evidence="4" id="KW-1185">Reference proteome</keyword>
<dbReference type="SUPFAM" id="SSF52833">
    <property type="entry name" value="Thioredoxin-like"/>
    <property type="match status" value="1"/>
</dbReference>
<sequence length="698" mass="76948">MASINDVLEACVALDERLTQCNKEEMARMVQQHITNIDEKLKFKVPDFSKDLEWLNVSQSLSWEEYLRGKIVVLDFFTYCCINCLHVLPDLEALESIYSVQDGVVVVGVHSAKFQNEKLSENILSALIRYNIRHPVVNDHDIKMWTELQIACWPTFVIVGPSQQFLYTLVGEGHRERLFDFLKIALEYYKEKGDISDHSLPVKPEIENLSPSPLYFPGKICTSSDGKTIVVADTGHNRILQLDKNGIVMECIGGPDRGYIDGGYTECRFNSPQGLVFDGEVLYVADTENHAIRKVDLRTRHVSTLVGTGRQGQDKEGGKTGTLQEISSPWDLALGGAPDGQTNCVLYLAMAGSHQIWVYFLKNVTWYKNIEYKAGTCVRFAGTGNEENRNNSYPEKAAFAQPSGLAISAHPAIQALYVADSESSSIRVISLKDGSVKGLAGGDINPINLFAYGDEDGVGVKAKFQHPLAVTLVTTESGPLLVADSYNHKIKSIDLKTKNCTTIMGTGQAGSAMKDNPLKTELNEPGGLCVSNNLLYIADTNNHNIKVLDLIIQKVSSLPVIFAKQKDNESQSADTSDSALKETGGQFIPVQMTLKMSDSVHLTEDAPSSWELSCQDEGVLPENGIKGKVSGEKCQTLTNIEVSSLMTTKPTVLSLKCRLFICDDRNLCRMHEECITKEIGPTLMPTDPLSFVFTVNVN</sequence>
<dbReference type="PANTHER" id="PTHR46388">
    <property type="entry name" value="NHL REPEAT-CONTAINING PROTEIN 2"/>
    <property type="match status" value="1"/>
</dbReference>
<evidence type="ECO:0000259" key="2">
    <source>
        <dbReference type="PROSITE" id="PS51352"/>
    </source>
</evidence>
<dbReference type="EMBL" id="JBJQND010000010">
    <property type="protein sequence ID" value="KAL3863581.1"/>
    <property type="molecule type" value="Genomic_DNA"/>
</dbReference>
<dbReference type="InterPro" id="IPR001258">
    <property type="entry name" value="NHL_repeat"/>
</dbReference>
<evidence type="ECO:0000256" key="1">
    <source>
        <dbReference type="ARBA" id="ARBA00022737"/>
    </source>
</evidence>
<evidence type="ECO:0000313" key="4">
    <source>
        <dbReference type="Proteomes" id="UP001634394"/>
    </source>
</evidence>
<dbReference type="Gene3D" id="2.120.10.30">
    <property type="entry name" value="TolB, C-terminal domain"/>
    <property type="match status" value="3"/>
</dbReference>
<dbReference type="InterPro" id="IPR011042">
    <property type="entry name" value="6-blade_b-propeller_TolB-like"/>
</dbReference>